<feature type="compositionally biased region" description="Low complexity" evidence="1">
    <location>
        <begin position="88"/>
        <end position="99"/>
    </location>
</feature>
<evidence type="ECO:0000313" key="4">
    <source>
        <dbReference type="Proteomes" id="UP000016924"/>
    </source>
</evidence>
<dbReference type="HOGENOM" id="CLU_927533_0_0_1"/>
<sequence length="300" mass="32197">MLECRSSCDSDCWANTFIRKCTASIRPFCYSWTWGAAAVADYGCGTDPASTWTTVDTILSNYVASVPTLAQNAVTGWQSTTPTPIPTPIRTSPRPGPTTLVPEPSGPGIGVIVGGAVGGVAVVAIIIGVIIFFFVRKRRQQRQQQQQQQHAPPTFNPNAGPPPPMQQQQPMYQAPQQQPGYFQPGPPVMSMDSSDNKYNPTVAAYPTSPISSPGSPAPPYDRKSTISPLQTGYGQPTLGVPQQGYVAPHDGAVEIQSAAAPTPYQPYQPQGQENLAPRQPTQQVQRKPPPQQGNVYELGQ</sequence>
<keyword evidence="2" id="KW-0472">Membrane</keyword>
<dbReference type="EMBL" id="JH767565">
    <property type="protein sequence ID" value="EON63896.1"/>
    <property type="molecule type" value="Genomic_DNA"/>
</dbReference>
<dbReference type="eggNOG" id="ENOG502SSWB">
    <property type="taxonomic scope" value="Eukaryota"/>
</dbReference>
<name>R7YQD9_CONA1</name>
<dbReference type="OMA" id="WANTFIR"/>
<evidence type="ECO:0000256" key="2">
    <source>
        <dbReference type="SAM" id="Phobius"/>
    </source>
</evidence>
<gene>
    <name evidence="3" type="ORF">W97_03124</name>
</gene>
<proteinExistence type="predicted"/>
<reference evidence="4" key="1">
    <citation type="submission" date="2012-06" db="EMBL/GenBank/DDBJ databases">
        <title>The genome sequence of Coniosporium apollinis CBS 100218.</title>
        <authorList>
            <consortium name="The Broad Institute Genome Sequencing Platform"/>
            <person name="Cuomo C."/>
            <person name="Gorbushina A."/>
            <person name="Noack S."/>
            <person name="Walker B."/>
            <person name="Young S.K."/>
            <person name="Zeng Q."/>
            <person name="Gargeya S."/>
            <person name="Fitzgerald M."/>
            <person name="Haas B."/>
            <person name="Abouelleil A."/>
            <person name="Alvarado L."/>
            <person name="Arachchi H.M."/>
            <person name="Berlin A.M."/>
            <person name="Chapman S.B."/>
            <person name="Goldberg J."/>
            <person name="Griggs A."/>
            <person name="Gujja S."/>
            <person name="Hansen M."/>
            <person name="Howarth C."/>
            <person name="Imamovic A."/>
            <person name="Larimer J."/>
            <person name="McCowan C."/>
            <person name="Montmayeur A."/>
            <person name="Murphy C."/>
            <person name="Neiman D."/>
            <person name="Pearson M."/>
            <person name="Priest M."/>
            <person name="Roberts A."/>
            <person name="Saif S."/>
            <person name="Shea T."/>
            <person name="Sisk P."/>
            <person name="Sykes S."/>
            <person name="Wortman J."/>
            <person name="Nusbaum C."/>
            <person name="Birren B."/>
        </authorList>
    </citation>
    <scope>NUCLEOTIDE SEQUENCE [LARGE SCALE GENOMIC DNA]</scope>
    <source>
        <strain evidence="4">CBS 100218</strain>
    </source>
</reference>
<keyword evidence="4" id="KW-1185">Reference proteome</keyword>
<evidence type="ECO:0000256" key="1">
    <source>
        <dbReference type="SAM" id="MobiDB-lite"/>
    </source>
</evidence>
<dbReference type="STRING" id="1168221.R7YQD9"/>
<feature type="region of interest" description="Disordered" evidence="1">
    <location>
        <begin position="77"/>
        <end position="102"/>
    </location>
</feature>
<dbReference type="Proteomes" id="UP000016924">
    <property type="component" value="Unassembled WGS sequence"/>
</dbReference>
<feature type="transmembrane region" description="Helical" evidence="2">
    <location>
        <begin position="109"/>
        <end position="135"/>
    </location>
</feature>
<feature type="compositionally biased region" description="Polar residues" evidence="1">
    <location>
        <begin position="225"/>
        <end position="234"/>
    </location>
</feature>
<dbReference type="PRINTS" id="PR01217">
    <property type="entry name" value="PRICHEXTENSN"/>
</dbReference>
<feature type="compositionally biased region" description="Low complexity" evidence="1">
    <location>
        <begin position="166"/>
        <end position="183"/>
    </location>
</feature>
<dbReference type="OrthoDB" id="5347452at2759"/>
<feature type="region of interest" description="Disordered" evidence="1">
    <location>
        <begin position="142"/>
        <end position="300"/>
    </location>
</feature>
<dbReference type="AlphaFoldDB" id="R7YQD9"/>
<evidence type="ECO:0000313" key="3">
    <source>
        <dbReference type="EMBL" id="EON63896.1"/>
    </source>
</evidence>
<dbReference type="RefSeq" id="XP_007779213.1">
    <property type="nucleotide sequence ID" value="XM_007781023.1"/>
</dbReference>
<dbReference type="GeneID" id="19900435"/>
<organism evidence="3 4">
    <name type="scientific">Coniosporium apollinis (strain CBS 100218)</name>
    <name type="common">Rock-inhabiting black yeast</name>
    <dbReference type="NCBI Taxonomy" id="1168221"/>
    <lineage>
        <taxon>Eukaryota</taxon>
        <taxon>Fungi</taxon>
        <taxon>Dikarya</taxon>
        <taxon>Ascomycota</taxon>
        <taxon>Pezizomycotina</taxon>
        <taxon>Dothideomycetes</taxon>
        <taxon>Dothideomycetes incertae sedis</taxon>
        <taxon>Coniosporium</taxon>
    </lineage>
</organism>
<accession>R7YQD9</accession>
<protein>
    <submittedName>
        <fullName evidence="3">Uncharacterized protein</fullName>
    </submittedName>
</protein>
<keyword evidence="2" id="KW-0812">Transmembrane</keyword>
<keyword evidence="2" id="KW-1133">Transmembrane helix</keyword>
<feature type="compositionally biased region" description="Low complexity" evidence="1">
    <location>
        <begin position="256"/>
        <end position="270"/>
    </location>
</feature>